<dbReference type="Proteomes" id="UP000299102">
    <property type="component" value="Unassembled WGS sequence"/>
</dbReference>
<reference evidence="1 2" key="1">
    <citation type="journal article" date="2019" name="Commun. Biol.">
        <title>The bagworm genome reveals a unique fibroin gene that provides high tensile strength.</title>
        <authorList>
            <person name="Kono N."/>
            <person name="Nakamura H."/>
            <person name="Ohtoshi R."/>
            <person name="Tomita M."/>
            <person name="Numata K."/>
            <person name="Arakawa K."/>
        </authorList>
    </citation>
    <scope>NUCLEOTIDE SEQUENCE [LARGE SCALE GENOMIC DNA]</scope>
</reference>
<protein>
    <submittedName>
        <fullName evidence="1">Uncharacterized protein</fullName>
    </submittedName>
</protein>
<name>A0A4C1TNV0_EUMVA</name>
<dbReference type="EMBL" id="BGZK01000072">
    <property type="protein sequence ID" value="GBP15548.1"/>
    <property type="molecule type" value="Genomic_DNA"/>
</dbReference>
<dbReference type="AlphaFoldDB" id="A0A4C1TNV0"/>
<organism evidence="1 2">
    <name type="scientific">Eumeta variegata</name>
    <name type="common">Bagworm moth</name>
    <name type="synonym">Eumeta japonica</name>
    <dbReference type="NCBI Taxonomy" id="151549"/>
    <lineage>
        <taxon>Eukaryota</taxon>
        <taxon>Metazoa</taxon>
        <taxon>Ecdysozoa</taxon>
        <taxon>Arthropoda</taxon>
        <taxon>Hexapoda</taxon>
        <taxon>Insecta</taxon>
        <taxon>Pterygota</taxon>
        <taxon>Neoptera</taxon>
        <taxon>Endopterygota</taxon>
        <taxon>Lepidoptera</taxon>
        <taxon>Glossata</taxon>
        <taxon>Ditrysia</taxon>
        <taxon>Tineoidea</taxon>
        <taxon>Psychidae</taxon>
        <taxon>Oiketicinae</taxon>
        <taxon>Eumeta</taxon>
    </lineage>
</organism>
<comment type="caution">
    <text evidence="1">The sequence shown here is derived from an EMBL/GenBank/DDBJ whole genome shotgun (WGS) entry which is preliminary data.</text>
</comment>
<proteinExistence type="predicted"/>
<gene>
    <name evidence="1" type="ORF">EVAR_9323_1</name>
</gene>
<evidence type="ECO:0000313" key="2">
    <source>
        <dbReference type="Proteomes" id="UP000299102"/>
    </source>
</evidence>
<keyword evidence="2" id="KW-1185">Reference proteome</keyword>
<sequence length="128" mass="14097">MDLCGTSPLTEKGEKKTMLCRHCYANEHTDADGVLRAAFGERSFHRESQTYQLLHDVVRFGFHDKTQSLCLLNCAINAPLSGARYVTFSETIALIAGVAPPPIDTIPHTALGPVVFCSDYVTLLQRNT</sequence>
<evidence type="ECO:0000313" key="1">
    <source>
        <dbReference type="EMBL" id="GBP15548.1"/>
    </source>
</evidence>
<accession>A0A4C1TNV0</accession>